<dbReference type="KEGG" id="fhl:OE105_05090"/>
<dbReference type="EMBL" id="CP106877">
    <property type="protein sequence ID" value="WAA13488.1"/>
    <property type="molecule type" value="Genomic_DNA"/>
</dbReference>
<keyword evidence="1" id="KW-0812">Transmembrane</keyword>
<keyword evidence="3" id="KW-1185">Reference proteome</keyword>
<evidence type="ECO:0000256" key="1">
    <source>
        <dbReference type="SAM" id="Phobius"/>
    </source>
</evidence>
<protein>
    <submittedName>
        <fullName evidence="2">Uncharacterized protein</fullName>
    </submittedName>
</protein>
<name>A0A9E8RZL9_9BACI</name>
<dbReference type="RefSeq" id="WP_275421661.1">
    <property type="nucleotide sequence ID" value="NZ_CP106877.1"/>
</dbReference>
<keyword evidence="1" id="KW-1133">Transmembrane helix</keyword>
<dbReference type="Proteomes" id="UP001164726">
    <property type="component" value="Chromosome"/>
</dbReference>
<proteinExistence type="predicted"/>
<keyword evidence="1" id="KW-0472">Membrane</keyword>
<evidence type="ECO:0000313" key="2">
    <source>
        <dbReference type="EMBL" id="WAA13488.1"/>
    </source>
</evidence>
<organism evidence="2 3">
    <name type="scientific">Fervidibacillus halotolerans</name>
    <dbReference type="NCBI Taxonomy" id="2980027"/>
    <lineage>
        <taxon>Bacteria</taxon>
        <taxon>Bacillati</taxon>
        <taxon>Bacillota</taxon>
        <taxon>Bacilli</taxon>
        <taxon>Bacillales</taxon>
        <taxon>Bacillaceae</taxon>
        <taxon>Fervidibacillus</taxon>
    </lineage>
</organism>
<evidence type="ECO:0000313" key="3">
    <source>
        <dbReference type="Proteomes" id="UP001164726"/>
    </source>
</evidence>
<sequence>MAIGMDHGTAIGTDITITPTIILITLTITPIILIIRTIGGLLDFPSDGVGIMEVMDPDSEAGNFVIISSKKSVIQKRGFLASFSNFSVKFISV</sequence>
<reference evidence="2" key="1">
    <citation type="submission" date="2022-09" db="EMBL/GenBank/DDBJ databases">
        <title>Complete Genomes of Fervidibacillus albus and Fervidibacillus halotolerans isolated from tidal flat sediments.</title>
        <authorList>
            <person name="Kwon K.K."/>
            <person name="Yang S.-H."/>
            <person name="Park M.J."/>
            <person name="Oh H.-M."/>
        </authorList>
    </citation>
    <scope>NUCLEOTIDE SEQUENCE</scope>
    <source>
        <strain evidence="2">MEBiC13594</strain>
    </source>
</reference>
<gene>
    <name evidence="2" type="ORF">OE105_05090</name>
</gene>
<feature type="transmembrane region" description="Helical" evidence="1">
    <location>
        <begin position="15"/>
        <end position="35"/>
    </location>
</feature>
<dbReference type="AlphaFoldDB" id="A0A9E8RZL9"/>
<accession>A0A9E8RZL9</accession>